<reference evidence="4" key="2">
    <citation type="journal article" date="2008" name="Nucleic Acids Res.">
        <title>The rice annotation project database (RAP-DB): 2008 update.</title>
        <authorList>
            <consortium name="The rice annotation project (RAP)"/>
        </authorList>
    </citation>
    <scope>GENOME REANNOTATION</scope>
    <source>
        <strain evidence="4">cv. Nipponbare</strain>
    </source>
</reference>
<evidence type="ECO:0000256" key="1">
    <source>
        <dbReference type="SAM" id="MobiDB-lite"/>
    </source>
</evidence>
<evidence type="ECO:0000256" key="2">
    <source>
        <dbReference type="SAM" id="Phobius"/>
    </source>
</evidence>
<feature type="region of interest" description="Disordered" evidence="1">
    <location>
        <begin position="214"/>
        <end position="262"/>
    </location>
</feature>
<sequence>MGKDVAPLHFTVMVMGKIPHRGGGYGGVTSDGEFPVAISRLAESIDGAYLSVKWKMAMGVVGEGWGEEGAKSWEGRLGNGANYGGMEPREQFMECRGCQASGGGSRMENLDNGHVLEGAGNINIYIGEHRAGALLPLYMRHPRAHLLPHKVASLSPSSPSSSASTHMLLLLLFLAVLAGLTFLLHLSVLVARVTELCLDHVRVNPSPFPAIDLKVTTEEGSSSGDRRGRRSSAVEERREEREMAMCRHHRRPQSQCASRPSTSSPDVLCSMRPAAVATAVLLVVFVTVTDKFSSTRIPL</sequence>
<dbReference type="Proteomes" id="UP000000763">
    <property type="component" value="Chromosome 2"/>
</dbReference>
<keyword evidence="2" id="KW-0472">Membrane</keyword>
<keyword evidence="2" id="KW-1133">Transmembrane helix</keyword>
<dbReference type="EMBL" id="AP005630">
    <property type="protein sequence ID" value="BAD23466.1"/>
    <property type="molecule type" value="Genomic_DNA"/>
</dbReference>
<keyword evidence="2" id="KW-0812">Transmembrane</keyword>
<dbReference type="AlphaFoldDB" id="Q6K3N7"/>
<organism evidence="3 4">
    <name type="scientific">Oryza sativa subsp. japonica</name>
    <name type="common">Rice</name>
    <dbReference type="NCBI Taxonomy" id="39947"/>
    <lineage>
        <taxon>Eukaryota</taxon>
        <taxon>Viridiplantae</taxon>
        <taxon>Streptophyta</taxon>
        <taxon>Embryophyta</taxon>
        <taxon>Tracheophyta</taxon>
        <taxon>Spermatophyta</taxon>
        <taxon>Magnoliopsida</taxon>
        <taxon>Liliopsida</taxon>
        <taxon>Poales</taxon>
        <taxon>Poaceae</taxon>
        <taxon>BOP clade</taxon>
        <taxon>Oryzoideae</taxon>
        <taxon>Oryzeae</taxon>
        <taxon>Oryzinae</taxon>
        <taxon>Oryza</taxon>
        <taxon>Oryza sativa</taxon>
    </lineage>
</organism>
<gene>
    <name evidence="3" type="primary">OSJNBb0021C10.6</name>
</gene>
<feature type="compositionally biased region" description="Basic and acidic residues" evidence="1">
    <location>
        <begin position="232"/>
        <end position="245"/>
    </location>
</feature>
<protein>
    <submittedName>
        <fullName evidence="3">Uncharacterized protein</fullName>
    </submittedName>
</protein>
<feature type="transmembrane region" description="Helical" evidence="2">
    <location>
        <begin position="168"/>
        <end position="191"/>
    </location>
</feature>
<accession>Q6K3N7</accession>
<name>Q6K3N7_ORYSJ</name>
<evidence type="ECO:0000313" key="4">
    <source>
        <dbReference type="Proteomes" id="UP000000763"/>
    </source>
</evidence>
<proteinExistence type="predicted"/>
<reference evidence="4" key="1">
    <citation type="journal article" date="2005" name="Nature">
        <title>The map-based sequence of the rice genome.</title>
        <authorList>
            <consortium name="International rice genome sequencing project (IRGSP)"/>
            <person name="Matsumoto T."/>
            <person name="Wu J."/>
            <person name="Kanamori H."/>
            <person name="Katayose Y."/>
            <person name="Fujisawa M."/>
            <person name="Namiki N."/>
            <person name="Mizuno H."/>
            <person name="Yamamoto K."/>
            <person name="Antonio B.A."/>
            <person name="Baba T."/>
            <person name="Sakata K."/>
            <person name="Nagamura Y."/>
            <person name="Aoki H."/>
            <person name="Arikawa K."/>
            <person name="Arita K."/>
            <person name="Bito T."/>
            <person name="Chiden Y."/>
            <person name="Fujitsuka N."/>
            <person name="Fukunaka R."/>
            <person name="Hamada M."/>
            <person name="Harada C."/>
            <person name="Hayashi A."/>
            <person name="Hijishita S."/>
            <person name="Honda M."/>
            <person name="Hosokawa S."/>
            <person name="Ichikawa Y."/>
            <person name="Idonuma A."/>
            <person name="Iijima M."/>
            <person name="Ikeda M."/>
            <person name="Ikeno M."/>
            <person name="Ito K."/>
            <person name="Ito S."/>
            <person name="Ito T."/>
            <person name="Ito Y."/>
            <person name="Ito Y."/>
            <person name="Iwabuchi A."/>
            <person name="Kamiya K."/>
            <person name="Karasawa W."/>
            <person name="Kurita K."/>
            <person name="Katagiri S."/>
            <person name="Kikuta A."/>
            <person name="Kobayashi H."/>
            <person name="Kobayashi N."/>
            <person name="Machita K."/>
            <person name="Maehara T."/>
            <person name="Masukawa M."/>
            <person name="Mizubayashi T."/>
            <person name="Mukai Y."/>
            <person name="Nagasaki H."/>
            <person name="Nagata Y."/>
            <person name="Naito S."/>
            <person name="Nakashima M."/>
            <person name="Nakama Y."/>
            <person name="Nakamichi Y."/>
            <person name="Nakamura M."/>
            <person name="Meguro A."/>
            <person name="Negishi M."/>
            <person name="Ohta I."/>
            <person name="Ohta T."/>
            <person name="Okamoto M."/>
            <person name="Ono N."/>
            <person name="Saji S."/>
            <person name="Sakaguchi M."/>
            <person name="Sakai K."/>
            <person name="Shibata M."/>
            <person name="Shimokawa T."/>
            <person name="Song J."/>
            <person name="Takazaki Y."/>
            <person name="Terasawa K."/>
            <person name="Tsugane M."/>
            <person name="Tsuji K."/>
            <person name="Ueda S."/>
            <person name="Waki K."/>
            <person name="Yamagata H."/>
            <person name="Yamamoto M."/>
            <person name="Yamamoto S."/>
            <person name="Yamane H."/>
            <person name="Yoshiki S."/>
            <person name="Yoshihara R."/>
            <person name="Yukawa K."/>
            <person name="Zhong H."/>
            <person name="Yano M."/>
            <person name="Yuan Q."/>
            <person name="Ouyang S."/>
            <person name="Liu J."/>
            <person name="Jones K.M."/>
            <person name="Gansberger K."/>
            <person name="Moffat K."/>
            <person name="Hill J."/>
            <person name="Bera J."/>
            <person name="Fadrosh D."/>
            <person name="Jin S."/>
            <person name="Johri S."/>
            <person name="Kim M."/>
            <person name="Overton L."/>
            <person name="Reardon M."/>
            <person name="Tsitrin T."/>
            <person name="Vuong H."/>
            <person name="Weaver B."/>
            <person name="Ciecko A."/>
            <person name="Tallon L."/>
            <person name="Jackson J."/>
            <person name="Pai G."/>
            <person name="Aken S.V."/>
            <person name="Utterback T."/>
            <person name="Reidmuller S."/>
            <person name="Feldblyum T."/>
            <person name="Hsiao J."/>
            <person name="Zismann V."/>
            <person name="Iobst S."/>
            <person name="de Vazeille A.R."/>
            <person name="Buell C.R."/>
            <person name="Ying K."/>
            <person name="Li Y."/>
            <person name="Lu T."/>
            <person name="Huang Y."/>
            <person name="Zhao Q."/>
            <person name="Feng Q."/>
            <person name="Zhang L."/>
            <person name="Zhu J."/>
            <person name="Weng Q."/>
            <person name="Mu J."/>
            <person name="Lu Y."/>
            <person name="Fan D."/>
            <person name="Liu Y."/>
            <person name="Guan J."/>
            <person name="Zhang Y."/>
            <person name="Yu S."/>
            <person name="Liu X."/>
            <person name="Zhang Y."/>
            <person name="Hong G."/>
            <person name="Han B."/>
            <person name="Choisne N."/>
            <person name="Demange N."/>
            <person name="Orjeda G."/>
            <person name="Samain S."/>
            <person name="Cattolico L."/>
            <person name="Pelletier E."/>
            <person name="Couloux A."/>
            <person name="Segurens B."/>
            <person name="Wincker P."/>
            <person name="D'Hont A."/>
            <person name="Scarpelli C."/>
            <person name="Weissenbach J."/>
            <person name="Salanoubat M."/>
            <person name="Quetier F."/>
            <person name="Yu Y."/>
            <person name="Kim H.R."/>
            <person name="Rambo T."/>
            <person name="Currie J."/>
            <person name="Collura K."/>
            <person name="Luo M."/>
            <person name="Yang T."/>
            <person name="Ammiraju J.S.S."/>
            <person name="Engler F."/>
            <person name="Soderlund C."/>
            <person name="Wing R.A."/>
            <person name="Palmer L.E."/>
            <person name="de la Bastide M."/>
            <person name="Spiegel L."/>
            <person name="Nascimento L."/>
            <person name="Zutavern T."/>
            <person name="O'Shaughnessy A."/>
            <person name="Dike S."/>
            <person name="Dedhia N."/>
            <person name="Preston R."/>
            <person name="Balija V."/>
            <person name="McCombie W.R."/>
            <person name="Chow T."/>
            <person name="Chen H."/>
            <person name="Chung M."/>
            <person name="Chen C."/>
            <person name="Shaw J."/>
            <person name="Wu H."/>
            <person name="Hsiao K."/>
            <person name="Chao Y."/>
            <person name="Chu M."/>
            <person name="Cheng C."/>
            <person name="Hour A."/>
            <person name="Lee P."/>
            <person name="Lin S."/>
            <person name="Lin Y."/>
            <person name="Liou J."/>
            <person name="Liu S."/>
            <person name="Hsing Y."/>
            <person name="Raghuvanshi S."/>
            <person name="Mohanty A."/>
            <person name="Bharti A.K."/>
            <person name="Gaur A."/>
            <person name="Gupta V."/>
            <person name="Kumar D."/>
            <person name="Ravi V."/>
            <person name="Vij S."/>
            <person name="Kapur A."/>
            <person name="Khurana P."/>
            <person name="Khurana P."/>
            <person name="Khurana J.P."/>
            <person name="Tyagi A.K."/>
            <person name="Gaikwad K."/>
            <person name="Singh A."/>
            <person name="Dalal V."/>
            <person name="Srivastava S."/>
            <person name="Dixit A."/>
            <person name="Pal A.K."/>
            <person name="Ghazi I.A."/>
            <person name="Yadav M."/>
            <person name="Pandit A."/>
            <person name="Bhargava A."/>
            <person name="Sureshbabu K."/>
            <person name="Batra K."/>
            <person name="Sharma T.R."/>
            <person name="Mohapatra T."/>
            <person name="Singh N.K."/>
            <person name="Messing J."/>
            <person name="Nelson A.B."/>
            <person name="Fuks G."/>
            <person name="Kavchok S."/>
            <person name="Keizer G."/>
            <person name="Linton E."/>
            <person name="Llaca V."/>
            <person name="Song R."/>
            <person name="Tanyolac B."/>
            <person name="Young S."/>
            <person name="Ho-Il K."/>
            <person name="Hahn J.H."/>
            <person name="Sangsakoo G."/>
            <person name="Vanavichit A."/>
            <person name="de Mattos Luiz.A.T."/>
            <person name="Zimmer P.D."/>
            <person name="Malone G."/>
            <person name="Dellagostin O."/>
            <person name="de Oliveira A.C."/>
            <person name="Bevan M."/>
            <person name="Bancroft I."/>
            <person name="Minx P."/>
            <person name="Cordum H."/>
            <person name="Wilson R."/>
            <person name="Cheng Z."/>
            <person name="Jin W."/>
            <person name="Jiang J."/>
            <person name="Leong S.A."/>
            <person name="Iwama H."/>
            <person name="Gojobori T."/>
            <person name="Itoh T."/>
            <person name="Niimura Y."/>
            <person name="Fujii Y."/>
            <person name="Habara T."/>
            <person name="Sakai H."/>
            <person name="Sato Y."/>
            <person name="Wilson G."/>
            <person name="Kumar K."/>
            <person name="McCouch S."/>
            <person name="Juretic N."/>
            <person name="Hoen D."/>
            <person name="Wright S."/>
            <person name="Bruskiewich R."/>
            <person name="Bureau T."/>
            <person name="Miyao A."/>
            <person name="Hirochika H."/>
            <person name="Nishikawa T."/>
            <person name="Kadowaki K."/>
            <person name="Sugiura M."/>
            <person name="Burr B."/>
            <person name="Sasaki T."/>
        </authorList>
    </citation>
    <scope>NUCLEOTIDE SEQUENCE [LARGE SCALE GENOMIC DNA]</scope>
    <source>
        <strain evidence="4">cv. Nipponbare</strain>
    </source>
</reference>
<feature type="compositionally biased region" description="Polar residues" evidence="1">
    <location>
        <begin position="253"/>
        <end position="262"/>
    </location>
</feature>
<evidence type="ECO:0000313" key="3">
    <source>
        <dbReference type="EMBL" id="BAD23466.1"/>
    </source>
</evidence>